<dbReference type="PRINTS" id="PR00463">
    <property type="entry name" value="EP450I"/>
</dbReference>
<proteinExistence type="inferred from homology"/>
<evidence type="ECO:0000256" key="6">
    <source>
        <dbReference type="RuleBase" id="RU000461"/>
    </source>
</evidence>
<dbReference type="PANTHER" id="PTHR24300:SF375">
    <property type="entry name" value="CYTOCHROME P450 FAMILY"/>
    <property type="match status" value="1"/>
</dbReference>
<evidence type="ECO:0000256" key="5">
    <source>
        <dbReference type="PIRSR" id="PIRSR602401-1"/>
    </source>
</evidence>
<keyword evidence="2 5" id="KW-0479">Metal-binding</keyword>
<evidence type="ECO:0000256" key="2">
    <source>
        <dbReference type="ARBA" id="ARBA00022723"/>
    </source>
</evidence>
<dbReference type="InterPro" id="IPR017972">
    <property type="entry name" value="Cyt_P450_CS"/>
</dbReference>
<keyword evidence="3 5" id="KW-0408">Iron</keyword>
<dbReference type="WBParaSite" id="L893_g29326.t1">
    <property type="protein sequence ID" value="L893_g29326.t1"/>
    <property type="gene ID" value="L893_g29326"/>
</dbReference>
<organism evidence="7 8">
    <name type="scientific">Steinernema glaseri</name>
    <dbReference type="NCBI Taxonomy" id="37863"/>
    <lineage>
        <taxon>Eukaryota</taxon>
        <taxon>Metazoa</taxon>
        <taxon>Ecdysozoa</taxon>
        <taxon>Nematoda</taxon>
        <taxon>Chromadorea</taxon>
        <taxon>Rhabditida</taxon>
        <taxon>Tylenchina</taxon>
        <taxon>Panagrolaimomorpha</taxon>
        <taxon>Strongyloidoidea</taxon>
        <taxon>Steinernematidae</taxon>
        <taxon>Steinernema</taxon>
    </lineage>
</organism>
<dbReference type="SUPFAM" id="SSF48264">
    <property type="entry name" value="Cytochrome P450"/>
    <property type="match status" value="1"/>
</dbReference>
<dbReference type="PANTHER" id="PTHR24300">
    <property type="entry name" value="CYTOCHROME P450 508A4-RELATED"/>
    <property type="match status" value="1"/>
</dbReference>
<dbReference type="GO" id="GO:0016712">
    <property type="term" value="F:oxidoreductase activity, acting on paired donors, with incorporation or reduction of molecular oxygen, reduced flavin or flavoprotein as one donor, and incorporation of one atom of oxygen"/>
    <property type="evidence" value="ECO:0007669"/>
    <property type="project" value="TreeGrafter"/>
</dbReference>
<accession>A0A1I7ZSE4</accession>
<comment type="similarity">
    <text evidence="1 6">Belongs to the cytochrome P450 family.</text>
</comment>
<evidence type="ECO:0000313" key="8">
    <source>
        <dbReference type="WBParaSite" id="L893_g29326.t1"/>
    </source>
</evidence>
<dbReference type="PRINTS" id="PR00385">
    <property type="entry name" value="P450"/>
</dbReference>
<dbReference type="GO" id="GO:0006805">
    <property type="term" value="P:xenobiotic metabolic process"/>
    <property type="evidence" value="ECO:0007669"/>
    <property type="project" value="TreeGrafter"/>
</dbReference>
<dbReference type="GO" id="GO:0020037">
    <property type="term" value="F:heme binding"/>
    <property type="evidence" value="ECO:0007669"/>
    <property type="project" value="InterPro"/>
</dbReference>
<keyword evidence="7" id="KW-1185">Reference proteome</keyword>
<dbReference type="PROSITE" id="PS00086">
    <property type="entry name" value="CYTOCHROME_P450"/>
    <property type="match status" value="1"/>
</dbReference>
<evidence type="ECO:0000256" key="4">
    <source>
        <dbReference type="ARBA" id="ARBA00023033"/>
    </source>
</evidence>
<keyword evidence="4 6" id="KW-0503">Monooxygenase</keyword>
<dbReference type="Gene3D" id="1.10.630.10">
    <property type="entry name" value="Cytochrome P450"/>
    <property type="match status" value="1"/>
</dbReference>
<evidence type="ECO:0000313" key="7">
    <source>
        <dbReference type="Proteomes" id="UP000095287"/>
    </source>
</evidence>
<dbReference type="GO" id="GO:0006082">
    <property type="term" value="P:organic acid metabolic process"/>
    <property type="evidence" value="ECO:0007669"/>
    <property type="project" value="TreeGrafter"/>
</dbReference>
<name>A0A1I7ZSE4_9BILA</name>
<dbReference type="InterPro" id="IPR002401">
    <property type="entry name" value="Cyt_P450_E_grp-I"/>
</dbReference>
<keyword evidence="6" id="KW-0560">Oxidoreductase</keyword>
<comment type="cofactor">
    <cofactor evidence="5">
        <name>heme</name>
        <dbReference type="ChEBI" id="CHEBI:30413"/>
    </cofactor>
</comment>
<dbReference type="InterPro" id="IPR050182">
    <property type="entry name" value="Cytochrome_P450_fam2"/>
</dbReference>
<dbReference type="AlphaFoldDB" id="A0A1I7ZSE4"/>
<dbReference type="InterPro" id="IPR036396">
    <property type="entry name" value="Cyt_P450_sf"/>
</dbReference>
<feature type="binding site" description="axial binding residue" evidence="5">
    <location>
        <position position="307"/>
    </location>
    <ligand>
        <name>heme</name>
        <dbReference type="ChEBI" id="CHEBI:30413"/>
    </ligand>
    <ligandPart>
        <name>Fe</name>
        <dbReference type="ChEBI" id="CHEBI:18248"/>
    </ligandPart>
</feature>
<evidence type="ECO:0000256" key="3">
    <source>
        <dbReference type="ARBA" id="ARBA00023004"/>
    </source>
</evidence>
<sequence>MQYRILEEAFHRFDILDEQIHRTGGKVTIDPTPMLDLMIGSIINVLLAGYRYDEDSTEYMALKHSLDQSMDIITPLDQILFNEYTYQLPLLRKRWSVLVQPQTDIITLMRRQVRDRKAEIAKGEHHLDLSGTGDDFIDAYLIEMKKREMAGEELGAFNEENLCATLLDLWVAGTETTISTLLWVFIYLANRSTVQDKLRAELIAVTKGNRRVELADKTSLPFTCAVVTEALRCGNIVNFNVFHQTTCETQVGDYMLPAGTVITPQVSVITMDEGAFINPHDFDPDRYINDKNLEKQVIPFSLGKRSCLGESLARAEMFLILANFVQKYKILPPTGSGPLSEEQQSLTSMLRRSRKYQILVEPVH</sequence>
<protein>
    <submittedName>
        <fullName evidence="8">Unspecific monooxygenase</fullName>
    </submittedName>
</protein>
<dbReference type="GO" id="GO:0005737">
    <property type="term" value="C:cytoplasm"/>
    <property type="evidence" value="ECO:0007669"/>
    <property type="project" value="TreeGrafter"/>
</dbReference>
<evidence type="ECO:0000256" key="1">
    <source>
        <dbReference type="ARBA" id="ARBA00010617"/>
    </source>
</evidence>
<dbReference type="InterPro" id="IPR001128">
    <property type="entry name" value="Cyt_P450"/>
</dbReference>
<dbReference type="GO" id="GO:0005506">
    <property type="term" value="F:iron ion binding"/>
    <property type="evidence" value="ECO:0007669"/>
    <property type="project" value="InterPro"/>
</dbReference>
<dbReference type="Pfam" id="PF00067">
    <property type="entry name" value="p450"/>
    <property type="match status" value="1"/>
</dbReference>
<dbReference type="Proteomes" id="UP000095287">
    <property type="component" value="Unplaced"/>
</dbReference>
<reference evidence="8" key="1">
    <citation type="submission" date="2016-11" db="UniProtKB">
        <authorList>
            <consortium name="WormBaseParasite"/>
        </authorList>
    </citation>
    <scope>IDENTIFICATION</scope>
</reference>
<keyword evidence="5 6" id="KW-0349">Heme</keyword>